<comment type="caution">
    <text evidence="1">The sequence shown here is derived from an EMBL/GenBank/DDBJ whole genome shotgun (WGS) entry which is preliminary data.</text>
</comment>
<organism evidence="1 2">
    <name type="scientific">Lentibacillus salicampi</name>
    <dbReference type="NCBI Taxonomy" id="175306"/>
    <lineage>
        <taxon>Bacteria</taxon>
        <taxon>Bacillati</taxon>
        <taxon>Bacillota</taxon>
        <taxon>Bacilli</taxon>
        <taxon>Bacillales</taxon>
        <taxon>Bacillaceae</taxon>
        <taxon>Lentibacillus</taxon>
    </lineage>
</organism>
<evidence type="ECO:0000313" key="1">
    <source>
        <dbReference type="EMBL" id="TFJ92333.1"/>
    </source>
</evidence>
<gene>
    <name evidence="1" type="ORF">E4U82_12820</name>
</gene>
<reference evidence="1 2" key="1">
    <citation type="submission" date="2019-03" db="EMBL/GenBank/DDBJ databases">
        <title>Genome sequence of Lentibacillus salicampi ATCC BAA-719.</title>
        <authorList>
            <person name="Maclea K.S."/>
            <person name="Simoes Junior M."/>
        </authorList>
    </citation>
    <scope>NUCLEOTIDE SEQUENCE [LARGE SCALE GENOMIC DNA]</scope>
    <source>
        <strain evidence="1 2">ATCC BAA-719</strain>
    </source>
</reference>
<dbReference type="OrthoDB" id="2678957at2"/>
<keyword evidence="2" id="KW-1185">Reference proteome</keyword>
<name>A0A4Y9A950_9BACI</name>
<dbReference type="RefSeq" id="WP_135110569.1">
    <property type="nucleotide sequence ID" value="NZ_SRHY01000024.1"/>
</dbReference>
<evidence type="ECO:0000313" key="2">
    <source>
        <dbReference type="Proteomes" id="UP000298484"/>
    </source>
</evidence>
<dbReference type="Proteomes" id="UP000298484">
    <property type="component" value="Unassembled WGS sequence"/>
</dbReference>
<accession>A0A4Y9A950</accession>
<sequence length="110" mass="12540">MEKDDIEQKVIEGYQQDEKMMILVYAQWCINNDLDPEALYSHAYPNQMNNGSLREALELTVSKQESEAIPDQTVLNVLQLFGNEDLAFVVQEQIVDKAEKSSDKSKNTAD</sequence>
<dbReference type="EMBL" id="SRHY01000024">
    <property type="protein sequence ID" value="TFJ92333.1"/>
    <property type="molecule type" value="Genomic_DNA"/>
</dbReference>
<dbReference type="AlphaFoldDB" id="A0A4Y9A950"/>
<proteinExistence type="predicted"/>
<protein>
    <submittedName>
        <fullName evidence="1">Uncharacterized protein</fullName>
    </submittedName>
</protein>